<dbReference type="InterPro" id="IPR038829">
    <property type="entry name" value="Leukosialin"/>
</dbReference>
<organism evidence="3 4">
    <name type="scientific">Ditylenchus destructor</name>
    <dbReference type="NCBI Taxonomy" id="166010"/>
    <lineage>
        <taxon>Eukaryota</taxon>
        <taxon>Metazoa</taxon>
        <taxon>Ecdysozoa</taxon>
        <taxon>Nematoda</taxon>
        <taxon>Chromadorea</taxon>
        <taxon>Rhabditida</taxon>
        <taxon>Tylenchina</taxon>
        <taxon>Tylenchomorpha</taxon>
        <taxon>Sphaerularioidea</taxon>
        <taxon>Anguinidae</taxon>
        <taxon>Anguininae</taxon>
        <taxon>Ditylenchus</taxon>
    </lineage>
</organism>
<proteinExistence type="predicted"/>
<dbReference type="AlphaFoldDB" id="A0AAD4R091"/>
<dbReference type="PANTHER" id="PTHR35265:SF1">
    <property type="entry name" value="LEUKOSIALIN"/>
    <property type="match status" value="1"/>
</dbReference>
<dbReference type="SUPFAM" id="SSF49899">
    <property type="entry name" value="Concanavalin A-like lectins/glucanases"/>
    <property type="match status" value="1"/>
</dbReference>
<dbReference type="PROSITE" id="PS50060">
    <property type="entry name" value="MAM_2"/>
    <property type="match status" value="1"/>
</dbReference>
<dbReference type="PANTHER" id="PTHR35265">
    <property type="entry name" value="LEUKOSIALIN"/>
    <property type="match status" value="1"/>
</dbReference>
<keyword evidence="4" id="KW-1185">Reference proteome</keyword>
<dbReference type="Proteomes" id="UP001201812">
    <property type="component" value="Unassembled WGS sequence"/>
</dbReference>
<name>A0AAD4R091_9BILA</name>
<evidence type="ECO:0000259" key="2">
    <source>
        <dbReference type="PROSITE" id="PS50060"/>
    </source>
</evidence>
<reference evidence="3" key="1">
    <citation type="submission" date="2022-01" db="EMBL/GenBank/DDBJ databases">
        <title>Genome Sequence Resource for Two Populations of Ditylenchus destructor, the Migratory Endoparasitic Phytonematode.</title>
        <authorList>
            <person name="Zhang H."/>
            <person name="Lin R."/>
            <person name="Xie B."/>
        </authorList>
    </citation>
    <scope>NUCLEOTIDE SEQUENCE</scope>
    <source>
        <strain evidence="3">BazhouSP</strain>
    </source>
</reference>
<dbReference type="Pfam" id="PF00629">
    <property type="entry name" value="MAM"/>
    <property type="match status" value="1"/>
</dbReference>
<evidence type="ECO:0000313" key="4">
    <source>
        <dbReference type="Proteomes" id="UP001201812"/>
    </source>
</evidence>
<dbReference type="InterPro" id="IPR000998">
    <property type="entry name" value="MAM_dom"/>
</dbReference>
<feature type="compositionally biased region" description="Basic and acidic residues" evidence="1">
    <location>
        <begin position="605"/>
        <end position="621"/>
    </location>
</feature>
<dbReference type="GO" id="GO:0016020">
    <property type="term" value="C:membrane"/>
    <property type="evidence" value="ECO:0007669"/>
    <property type="project" value="InterPro"/>
</dbReference>
<gene>
    <name evidence="3" type="ORF">DdX_16242</name>
</gene>
<comment type="caution">
    <text evidence="3">The sequence shown here is derived from an EMBL/GenBank/DDBJ whole genome shotgun (WGS) entry which is preliminary data.</text>
</comment>
<protein>
    <submittedName>
        <fullName evidence="3">MAM domain, meprin/A5/mu domain-containing protein</fullName>
    </submittedName>
</protein>
<dbReference type="EMBL" id="JAKKPZ010000124">
    <property type="protein sequence ID" value="KAI1701211.1"/>
    <property type="molecule type" value="Genomic_DNA"/>
</dbReference>
<feature type="region of interest" description="Disordered" evidence="1">
    <location>
        <begin position="574"/>
        <end position="687"/>
    </location>
</feature>
<feature type="domain" description="MAM" evidence="2">
    <location>
        <begin position="788"/>
        <end position="953"/>
    </location>
</feature>
<sequence>MEALQRLTNVARPDAVRQMLPPAPSSMGSVKSGIASAIQGATNTGTAAADGSPAGMLVSKILQVALGLFVTTAELPTLPPEMAINPSIGFDCDFSTACRWTSAGQTQDKWRIARGEPDALLWLAATGTMVLPSEPFSLIEIRGGMPPNMLTSDIIACQREPSLFSFTYWTIGSSDLEICLLDQYYRQFNCTGMLQSRVQPGKVALRIPAIKHPFHISIIPSSDQGILVIDDIKYDARYCGRPPPVVQPLPIFPTDSPLSQVTPHPTVPPGIQGPVTPYPYPTTQNPLPFVTPGLTWPTMAPLTMPTLPPAGVHNWMTTTSTTPFPFGQPFSLPSTTTPNNPFAITMPTPKVVTILPGPLGPFTLSTTTTTPTPFVTTSTLRVVTDAPPFDLLILGNKTSPLHDRRRGRIIDDTGDLLCDFANNFPCYWGPEAGRWAIIEKGAIPSLEEGIISHSELPSYPAAVVIQGTAMLTSDPVRCQSGDGKLLFRYWTNGRVLMQVCAMGYNLDSGKMLCVEEVAKSSSFDDTTLAVFNLSNPIKEPFTLNIVPVWERGSQNTYLVIDEIAYIGECNDTSRNDGIGPIGSGKNDSGENEDGEGTGEIGEPEGGSHEGEEKGSSSEVDKTGSGVTIDPKTHITYTEKGPKKSHTASTAGRRPATTPRPIISLPNGIYPKHGKTIRPPPLTIDPRQRPFTTTTLIPPSSTWKPGTRYPFLPTTPTFRPPKSGPDDIVDRPPPPDSIPLPPAVTTVYPKAGARARTETTKGSYAITYTTTPRYATTTTEAPMDYCKLLNCDFNDNACHYLNHGLTKVPWTLRTKAYGFPLARHTDLKPTPANGQFVSCVLGPGDFAILESPKFNLTQGINVLLFQYYRPTHSSTIRLCMGTRYSKPLRTVSSFLQCPPILRSLTSKNAFKWNSVHIQLPPGTSNFYLVAHNLDRSSEKAAIAIDNIRVAICDPRSFDPPVDENVPIDHSEEIYQDEK</sequence>
<evidence type="ECO:0000313" key="3">
    <source>
        <dbReference type="EMBL" id="KAI1701211.1"/>
    </source>
</evidence>
<dbReference type="InterPro" id="IPR013320">
    <property type="entry name" value="ConA-like_dom_sf"/>
</dbReference>
<evidence type="ECO:0000256" key="1">
    <source>
        <dbReference type="SAM" id="MobiDB-lite"/>
    </source>
</evidence>
<accession>A0AAD4R091</accession>
<dbReference type="Gene3D" id="2.60.120.200">
    <property type="match status" value="1"/>
</dbReference>
<dbReference type="GO" id="GO:0004888">
    <property type="term" value="F:transmembrane signaling receptor activity"/>
    <property type="evidence" value="ECO:0007669"/>
    <property type="project" value="InterPro"/>
</dbReference>